<accession>A0A6G6SIL1</accession>
<dbReference type="Proteomes" id="UP000503287">
    <property type="component" value="Chromosome"/>
</dbReference>
<dbReference type="AlphaFoldDB" id="A0A6G6SIL1"/>
<reference evidence="1 2" key="1">
    <citation type="submission" date="2020-01" db="EMBL/GenBank/DDBJ databases">
        <title>The genomic epidemiology of tigecycline resistance gene tet(X) variants in a swine farm in China.</title>
        <authorList>
            <person name="Peng K."/>
            <person name="Li R."/>
        </authorList>
    </citation>
    <scope>NUCLEOTIDE SEQUENCE [LARGE SCALE GENOMIC DNA]</scope>
    <source>
        <strain evidence="1 2">ZN3</strain>
    </source>
</reference>
<name>A0A6G6SIL1_PROVU</name>
<evidence type="ECO:0008006" key="3">
    <source>
        <dbReference type="Google" id="ProtNLM"/>
    </source>
</evidence>
<sequence>MMKSSDNLKWLKESEHYLYENNGGDLFYLLETMYKMEKMNFRQFIYDASRGIGNVICEGSEYVLDMDLDDPADFQAVTFFIGDYESSTISPKNFVELMRVISKNYIKENPQDKDSVASSMSKLELRYL</sequence>
<gene>
    <name evidence="1" type="ORF">GTH24_07045</name>
</gene>
<keyword evidence="2" id="KW-1185">Reference proteome</keyword>
<dbReference type="EMBL" id="CP047344">
    <property type="protein sequence ID" value="QIF93661.1"/>
    <property type="molecule type" value="Genomic_DNA"/>
</dbReference>
<evidence type="ECO:0000313" key="2">
    <source>
        <dbReference type="Proteomes" id="UP000503287"/>
    </source>
</evidence>
<proteinExistence type="predicted"/>
<dbReference type="RefSeq" id="WP_082151817.1">
    <property type="nucleotide sequence ID" value="NZ_CP047344.1"/>
</dbReference>
<protein>
    <recommendedName>
        <fullName evidence="3">CDI immunity protein domain-containing protein</fullName>
    </recommendedName>
</protein>
<organism evidence="1 2">
    <name type="scientific">Proteus vulgaris</name>
    <dbReference type="NCBI Taxonomy" id="585"/>
    <lineage>
        <taxon>Bacteria</taxon>
        <taxon>Pseudomonadati</taxon>
        <taxon>Pseudomonadota</taxon>
        <taxon>Gammaproteobacteria</taxon>
        <taxon>Enterobacterales</taxon>
        <taxon>Morganellaceae</taxon>
        <taxon>Proteus</taxon>
    </lineage>
</organism>
<evidence type="ECO:0000313" key="1">
    <source>
        <dbReference type="EMBL" id="QIF93661.1"/>
    </source>
</evidence>